<protein>
    <recommendedName>
        <fullName evidence="4">DUF2953 domain-containing protein</fullName>
    </recommendedName>
</protein>
<evidence type="ECO:0000313" key="2">
    <source>
        <dbReference type="EMBL" id="GAV22319.1"/>
    </source>
</evidence>
<comment type="caution">
    <text evidence="2">The sequence shown here is derived from an EMBL/GenBank/DDBJ whole genome shotgun (WGS) entry which is preliminary data.</text>
</comment>
<dbReference type="RefSeq" id="WP_075858806.1">
    <property type="nucleotide sequence ID" value="NZ_BDJK01000011.1"/>
</dbReference>
<keyword evidence="3" id="KW-1185">Reference proteome</keyword>
<dbReference type="STRING" id="870242.cpu_08290"/>
<evidence type="ECO:0008006" key="4">
    <source>
        <dbReference type="Google" id="ProtNLM"/>
    </source>
</evidence>
<gene>
    <name evidence="2" type="ORF">cpu_08290</name>
</gene>
<name>A0A1L8CTZ6_9THEO</name>
<evidence type="ECO:0000313" key="3">
    <source>
        <dbReference type="Proteomes" id="UP000187485"/>
    </source>
</evidence>
<dbReference type="EMBL" id="BDJK01000011">
    <property type="protein sequence ID" value="GAV22319.1"/>
    <property type="molecule type" value="Genomic_DNA"/>
</dbReference>
<evidence type="ECO:0000256" key="1">
    <source>
        <dbReference type="SAM" id="Phobius"/>
    </source>
</evidence>
<sequence>MELLLSFESTNDVEINIVFRLFFRLLNFELALPLPEFTEHLGIKIPVVGHLIFPTKKVMKKTAKIKLSRERTLRLIKTYWDYLKLFDKTNAYFQKGLIIKMLSVDLATGLKDPFYFGVVWGILYSLFGTTYALLAQRVKKMEGVSFKINPRLENHFSCKALVLIEIPWYHLSLTWGYLIILFLKQKIKGIFRQPLVQIKGEK</sequence>
<dbReference type="Proteomes" id="UP000187485">
    <property type="component" value="Unassembled WGS sequence"/>
</dbReference>
<dbReference type="OrthoDB" id="1724206at2"/>
<proteinExistence type="predicted"/>
<accession>A0A1L8CTZ6</accession>
<keyword evidence="1" id="KW-0812">Transmembrane</keyword>
<reference evidence="3" key="1">
    <citation type="submission" date="2016-12" db="EMBL/GenBank/DDBJ databases">
        <title>Draft Genome Sequences od Carboxydothermus pertinax and islandicus, Hydrogenogenic Carboxydotrophic Bacteria.</title>
        <authorList>
            <person name="Fukuyama Y."/>
            <person name="Ohmae K."/>
            <person name="Yoneda Y."/>
            <person name="Yoshida T."/>
            <person name="Sako Y."/>
        </authorList>
    </citation>
    <scope>NUCLEOTIDE SEQUENCE [LARGE SCALE GENOMIC DNA]</scope>
    <source>
        <strain evidence="3">Ug1</strain>
    </source>
</reference>
<organism evidence="2 3">
    <name type="scientific">Carboxydothermus pertinax</name>
    <dbReference type="NCBI Taxonomy" id="870242"/>
    <lineage>
        <taxon>Bacteria</taxon>
        <taxon>Bacillati</taxon>
        <taxon>Bacillota</taxon>
        <taxon>Clostridia</taxon>
        <taxon>Thermoanaerobacterales</taxon>
        <taxon>Thermoanaerobacteraceae</taxon>
        <taxon>Carboxydothermus</taxon>
    </lineage>
</organism>
<feature type="transmembrane region" description="Helical" evidence="1">
    <location>
        <begin position="166"/>
        <end position="183"/>
    </location>
</feature>
<keyword evidence="1" id="KW-1133">Transmembrane helix</keyword>
<keyword evidence="1" id="KW-0472">Membrane</keyword>
<feature type="transmembrane region" description="Helical" evidence="1">
    <location>
        <begin position="114"/>
        <end position="134"/>
    </location>
</feature>
<dbReference type="AlphaFoldDB" id="A0A1L8CTZ6"/>